<reference evidence="2" key="1">
    <citation type="journal article" date="2014" name="Int. J. Syst. Evol. Microbiol.">
        <title>Complete genome sequence of Corynebacterium casei LMG S-19264T (=DSM 44701T), isolated from a smear-ripened cheese.</title>
        <authorList>
            <consortium name="US DOE Joint Genome Institute (JGI-PGF)"/>
            <person name="Walter F."/>
            <person name="Albersmeier A."/>
            <person name="Kalinowski J."/>
            <person name="Ruckert C."/>
        </authorList>
    </citation>
    <scope>NUCLEOTIDE SEQUENCE</scope>
    <source>
        <strain evidence="2">CCM 7897</strain>
    </source>
</reference>
<comment type="caution">
    <text evidence="2">The sequence shown here is derived from an EMBL/GenBank/DDBJ whole genome shotgun (WGS) entry which is preliminary data.</text>
</comment>
<dbReference type="Pfam" id="PF04386">
    <property type="entry name" value="SspB"/>
    <property type="match status" value="1"/>
</dbReference>
<name>A0A917FFZ1_9HYPH</name>
<dbReference type="Proteomes" id="UP000606044">
    <property type="component" value="Unassembled WGS sequence"/>
</dbReference>
<dbReference type="Gene3D" id="2.30.30.220">
    <property type="entry name" value="SspB-like"/>
    <property type="match status" value="1"/>
</dbReference>
<dbReference type="EMBL" id="BMCT01000006">
    <property type="protein sequence ID" value="GGF75536.1"/>
    <property type="molecule type" value="Genomic_DNA"/>
</dbReference>
<organism evidence="2 3">
    <name type="scientific">Azorhizobium oxalatiphilum</name>
    <dbReference type="NCBI Taxonomy" id="980631"/>
    <lineage>
        <taxon>Bacteria</taxon>
        <taxon>Pseudomonadati</taxon>
        <taxon>Pseudomonadota</taxon>
        <taxon>Alphaproteobacteria</taxon>
        <taxon>Hyphomicrobiales</taxon>
        <taxon>Xanthobacteraceae</taxon>
        <taxon>Azorhizobium</taxon>
    </lineage>
</organism>
<feature type="region of interest" description="Disordered" evidence="1">
    <location>
        <begin position="141"/>
        <end position="197"/>
    </location>
</feature>
<accession>A0A917FFZ1</accession>
<evidence type="ECO:0000256" key="1">
    <source>
        <dbReference type="SAM" id="MobiDB-lite"/>
    </source>
</evidence>
<proteinExistence type="predicted"/>
<dbReference type="RefSeq" id="WP_188581741.1">
    <property type="nucleotide sequence ID" value="NZ_BMCT01000006.1"/>
</dbReference>
<dbReference type="AlphaFoldDB" id="A0A917FFZ1"/>
<gene>
    <name evidence="2" type="ORF">GCM10007301_39330</name>
</gene>
<dbReference type="SUPFAM" id="SSF101738">
    <property type="entry name" value="SspB-like"/>
    <property type="match status" value="1"/>
</dbReference>
<reference evidence="2" key="2">
    <citation type="submission" date="2020-09" db="EMBL/GenBank/DDBJ databases">
        <authorList>
            <person name="Sun Q."/>
            <person name="Sedlacek I."/>
        </authorList>
    </citation>
    <scope>NUCLEOTIDE SEQUENCE</scope>
    <source>
        <strain evidence="2">CCM 7897</strain>
    </source>
</reference>
<evidence type="ECO:0000313" key="2">
    <source>
        <dbReference type="EMBL" id="GGF75536.1"/>
    </source>
</evidence>
<keyword evidence="3" id="KW-1185">Reference proteome</keyword>
<protein>
    <recommendedName>
        <fullName evidence="4">Stringent starvation protein B</fullName>
    </recommendedName>
</protein>
<evidence type="ECO:0008006" key="4">
    <source>
        <dbReference type="Google" id="ProtNLM"/>
    </source>
</evidence>
<dbReference type="InterPro" id="IPR007481">
    <property type="entry name" value="SspB"/>
</dbReference>
<sequence>MPPVDHIRYDLLAQEALRGVVRRVLMDVARDGLPGDHHFYLSFDTRAPGVRLSQRMREQYPEDMTIVLQHQFWDMTVTEHALEVGLSFGGVPEKLLIPFSAMKGFFDPSVKFGLQFDLGTPEDEPELDGEQDDAVATLAPVASLPTAARPPRGAGSEPSVATTETAETPADGDKEGTGETPPAGGAEVVRLDVFRKK</sequence>
<evidence type="ECO:0000313" key="3">
    <source>
        <dbReference type="Proteomes" id="UP000606044"/>
    </source>
</evidence>
<dbReference type="InterPro" id="IPR036760">
    <property type="entry name" value="SspB-like_sf"/>
</dbReference>